<dbReference type="STRING" id="243365.CV_0704"/>
<accession>Q7P064</accession>
<dbReference type="Proteomes" id="UP000001424">
    <property type="component" value="Chromosome"/>
</dbReference>
<evidence type="ECO:0000313" key="3">
    <source>
        <dbReference type="Proteomes" id="UP000001424"/>
    </source>
</evidence>
<keyword evidence="1" id="KW-1133">Transmembrane helix</keyword>
<dbReference type="OrthoDB" id="4257348at2"/>
<sequence length="103" mass="11144">MSWGLILLLAAIVFCNRYVFLEPRVPVKLPALLEQALQYAAPCLLTAICGPIILLDQGAVRPFPDNPYLWGALASVILACLVRNMVLSVLASLAAFYALCALL</sequence>
<dbReference type="RefSeq" id="WP_011134259.1">
    <property type="nucleotide sequence ID" value="NC_005085.1"/>
</dbReference>
<evidence type="ECO:0000313" key="2">
    <source>
        <dbReference type="EMBL" id="AAQ58380.1"/>
    </source>
</evidence>
<keyword evidence="1" id="KW-0472">Membrane</keyword>
<dbReference type="Pfam" id="PF05437">
    <property type="entry name" value="AzlD"/>
    <property type="match status" value="1"/>
</dbReference>
<dbReference type="eggNOG" id="COG4392">
    <property type="taxonomic scope" value="Bacteria"/>
</dbReference>
<dbReference type="HOGENOM" id="CLU_157896_1_2_4"/>
<dbReference type="InterPro" id="IPR008407">
    <property type="entry name" value="Brnchd-chn_aa_trnsp_AzlD"/>
</dbReference>
<protein>
    <recommendedName>
        <fullName evidence="4">Branched-chain amino acid transporter</fullName>
    </recommendedName>
</protein>
<feature type="transmembrane region" description="Helical" evidence="1">
    <location>
        <begin position="37"/>
        <end position="56"/>
    </location>
</feature>
<evidence type="ECO:0000256" key="1">
    <source>
        <dbReference type="SAM" id="Phobius"/>
    </source>
</evidence>
<dbReference type="AlphaFoldDB" id="Q7P064"/>
<evidence type="ECO:0008006" key="4">
    <source>
        <dbReference type="Google" id="ProtNLM"/>
    </source>
</evidence>
<proteinExistence type="predicted"/>
<dbReference type="KEGG" id="cvi:CV_0704"/>
<organism evidence="2 3">
    <name type="scientific">Chromobacterium violaceum (strain ATCC 12472 / DSM 30191 / JCM 1249 / CCUG 213 / NBRC 12614 / NCIMB 9131 / NCTC 9757 / MK)</name>
    <dbReference type="NCBI Taxonomy" id="243365"/>
    <lineage>
        <taxon>Bacteria</taxon>
        <taxon>Pseudomonadati</taxon>
        <taxon>Pseudomonadota</taxon>
        <taxon>Betaproteobacteria</taxon>
        <taxon>Neisseriales</taxon>
        <taxon>Chromobacteriaceae</taxon>
        <taxon>Chromobacterium</taxon>
    </lineage>
</organism>
<dbReference type="EMBL" id="AE016825">
    <property type="protein sequence ID" value="AAQ58380.1"/>
    <property type="molecule type" value="Genomic_DNA"/>
</dbReference>
<keyword evidence="1" id="KW-0812">Transmembrane</keyword>
<feature type="transmembrane region" description="Helical" evidence="1">
    <location>
        <begin position="68"/>
        <end position="99"/>
    </location>
</feature>
<keyword evidence="3" id="KW-1185">Reference proteome</keyword>
<name>Q7P064_CHRVO</name>
<gene>
    <name evidence="2" type="ordered locus">CV_0704</name>
</gene>
<reference evidence="2 3" key="1">
    <citation type="journal article" date="2003" name="Proc. Natl. Acad. Sci. U.S.A.">
        <title>The complete genome sequence of Chromobacterium violaceum reveals remarkable and exploitable bacterial adaptability.</title>
        <authorList>
            <person name="Vasconcelos A.T.R."/>
            <person name="de Almeida D.F."/>
            <person name="Almeida F.C."/>
            <person name="de Almeida L.G.P."/>
            <person name="de Almeida R."/>
            <person name="Goncalves J.A.A."/>
            <person name="Andrade E.M."/>
            <person name="Antonio R.V."/>
            <person name="Araripe J."/>
            <person name="de Araujo M.F.F."/>
            <person name="Filho S.A."/>
            <person name="Azevedo V."/>
            <person name="Batista A.J."/>
            <person name="Bataus L.A.M."/>
            <person name="Batista J.S."/>
            <person name="Belo A."/>
            <person name="vander Berg C."/>
            <person name="Blamey J."/>
            <person name="Bogo M."/>
            <person name="Bonato S."/>
            <person name="Bordignon J."/>
            <person name="Brito C.A."/>
            <person name="Brocchi M."/>
            <person name="Burity H.A."/>
            <person name="Camargo A.A."/>
            <person name="Cardoso D.D.P."/>
            <person name="Carneiro N.P."/>
            <person name="Carraro D.M."/>
            <person name="Carvalho C.M.B."/>
            <person name="Cascardo J.C.M."/>
            <person name="Cavada B.S."/>
            <person name="Chueire L.M.O."/>
            <person name="Pasa T.B.C."/>
            <person name="Duran N."/>
            <person name="Fagundes N."/>
            <person name="Falcao C.L."/>
            <person name="Fantinatti F."/>
            <person name="Farias I.P."/>
            <person name="Felipe M.S.S."/>
            <person name="Ferrari L.P."/>
            <person name="Ferro J.A."/>
            <person name="Ferro M.I.T."/>
            <person name="Franco G.R."/>
            <person name="Freitas N.S.A."/>
            <person name="Furlan L.R."/>
            <person name="Gazzinelli R.T."/>
            <person name="Gomes E.A."/>
            <person name="Goncalves P.R."/>
            <person name="Grangeiro T.B."/>
            <person name="Grattapaglia D."/>
            <person name="Grisard E.C."/>
            <person name="Guimaraes C.T."/>
            <person name="Hanna E.S."/>
            <person name="Hungria M."/>
            <person name="Jardim S.N."/>
            <person name="Laurino J."/>
            <person name="Leoi L.C.T."/>
            <person name="Fassarella L."/>
            <person name="Lima A."/>
            <person name="Loureiro M.F."/>
            <person name="Lyra M.C.P."/>
            <person name="Macedo M."/>
            <person name="Madeira H.M.F."/>
            <person name="Manfio G.P."/>
            <person name="Maranhao A.Q."/>
            <person name="Martins W.S."/>
            <person name="di Mauro S.M.Z."/>
            <person name="de Medeiros S.R.B."/>
            <person name="Meissner R.D.V."/>
            <person name="Menck C.F.M."/>
            <person name="Moreira M.A.M."/>
            <person name="Nascimento F.F."/>
            <person name="Nicolas M.F."/>
            <person name="Oliveira J.G."/>
            <person name="Oliveira S.C."/>
            <person name="Paixao R.F.C."/>
            <person name="Parente J.A."/>
            <person name="Pedrosa F.O."/>
            <person name="Pena S.J.D."/>
            <person name="Perreira J.O."/>
            <person name="Perreira M."/>
            <person name="Pinto L.S.R.C."/>
            <person name="Pinto L.S."/>
            <person name="Porto J.I.R."/>
            <person name="Potrich D.P."/>
            <person name="Neto C.E.R."/>
            <person name="Reis A.M.M."/>
            <person name="Rigo L.U."/>
            <person name="Rondinelli E."/>
            <person name="dos Santos E.B.P."/>
            <person name="Santos F.R."/>
            <person name="Schneider M.P.C."/>
            <person name="Seuanez H.N."/>
            <person name="Silva A.M.R."/>
            <person name="da Silva A.L.C."/>
            <person name="Silva D.W."/>
            <person name="Silva R."/>
            <person name="Simoes I.C."/>
            <person name="Simon D."/>
            <person name="Soares C.M.A."/>
            <person name="Soares R.B.A."/>
            <person name="Souza E.M."/>
            <person name="Souza K.R.L."/>
            <person name="Souza R.C."/>
            <person name="Steffens M.B.R."/>
            <person name="Steindel M."/>
            <person name="Teixeira S.R."/>
            <person name="Urmenyi T."/>
            <person name="Vettore A."/>
            <person name="Wassem R."/>
            <person name="Zaha A."/>
            <person name="Simpson A.J.G."/>
        </authorList>
    </citation>
    <scope>NUCLEOTIDE SEQUENCE [LARGE SCALE GENOMIC DNA]</scope>
    <source>
        <strain evidence="3">ATCC 12472 / DSM 30191 / JCM 1249 / NBRC 12614 / NCIMB 9131 / NCTC 9757</strain>
    </source>
</reference>